<comment type="subcellular location">
    <subcellularLocation>
        <location evidence="1">Cell membrane</location>
        <topology evidence="1">Single-pass type I membrane protein</topology>
    </subcellularLocation>
</comment>
<keyword evidence="3" id="KW-1003">Cell membrane</keyword>
<reference evidence="15" key="3">
    <citation type="submission" date="2020-06" db="EMBL/GenBank/DDBJ databases">
        <title>Helianthus annuus Genome sequencing and assembly Release 2.</title>
        <authorList>
            <person name="Gouzy J."/>
            <person name="Langlade N."/>
            <person name="Munos S."/>
        </authorList>
    </citation>
    <scope>NUCLEOTIDE SEQUENCE</scope>
    <source>
        <tissue evidence="15">Leaves</tissue>
    </source>
</reference>
<dbReference type="InterPro" id="IPR003591">
    <property type="entry name" value="Leu-rich_rpt_typical-subtyp"/>
</dbReference>
<sequence length="1042" mass="115489">MSPAFSPLCLLLVMTLFHFCFSNQNVDDRLCIDDERQALLEFKYGIIDDENRLGSWVGEDSDCCRWAGIACDNSTGHVHGIHLPGLDGNCGQAFNSYDDYEEASHRLRGDLNPSLLRLKQLTHLDLSCNDFGGIQVPSFISSLGNLRYLNLSNSGFGGLIPSQLGNLSKLHILSLGHRYDVDYTYGSHSMSNMQWLSSLRLLTHLDLDGVNLGKTGNWLQVISTLTSLVDLHLSACKLSHIDPHIPIHNLTSLTFLDLSFNNFSSSVPWRIFSITNLVTLDLSGCNFHGPVPSGPDIFRNLTALKFLHVYSNNFMNSSLVLKGLSSSVASNLVSLDISSCGISSPILDSLYNLTSLRSLYLSQNQLTKTIPKSLGNLCNLRYLDMSRIRALQNSSLTYILQSFFECKSSALESLFLESTGLSGHLPDQLGKLIDLKDLALDYNQIVGTIPNSIGQLSSLRTLSFSRNLISGLIPFWIGRLTSLESLDLSDNQLSGNIPYSLGQLSKLSFLAFSYNLLEGVVTEAHFDKLVSLKHLNGKGNNLALRPRLSNWNPPFQVYKLYLNSWGLGPKFPLWIQLQKDLIELDISNTGISEYMPESFWRSFTNLNCLDMSQNRIQGTLLVIPSTLRLLDLSSNEFGGKLTHLFDGMFPISLDLSNNFFVGSLHPLLCSNGVKETQALSLGNNNFSGVIPECWEKWPRLRFLNLNNNNLSGRIPSSLGSLSWLGSLSMGGNNLSGRLPASLMNLTNLVILQLGRNKLAGSIPAWLGMKLSLLRLLNLRSNNFHGAIPHELCYLTTIQILDLADNNLSGYIPRCINNLTVLSGKENVPDDQFSFYVVYGGATIASELLVTKGREDTYSTILELVMLLDLSSNNLFGDIPSELTTLVMLKSLNLSRNELTGRIPEKIGDMTKLESFDLSFNKLSGELPVSLSSLSFLSSFNVSYNNLTGRVPSGTQLQGFNESSFFGNKLCGDPLTERCVVKVPDAEDQNEEGTHGTDWGLIISTLLGLVAGFWLVVAPLIISRSWRTAYFRFFSKLRCKWWC</sequence>
<proteinExistence type="inferred from homology"/>
<dbReference type="FunFam" id="3.80.10.10:FF:000111">
    <property type="entry name" value="LRR receptor-like serine/threonine-protein kinase ERECTA"/>
    <property type="match status" value="1"/>
</dbReference>
<dbReference type="Pfam" id="PF00560">
    <property type="entry name" value="LRR_1"/>
    <property type="match status" value="9"/>
</dbReference>
<keyword evidence="5 11" id="KW-0812">Transmembrane</keyword>
<evidence type="ECO:0000256" key="9">
    <source>
        <dbReference type="ARBA" id="ARBA00023136"/>
    </source>
</evidence>
<dbReference type="PROSITE" id="PS51450">
    <property type="entry name" value="LRR"/>
    <property type="match status" value="1"/>
</dbReference>
<dbReference type="GO" id="GO:0006952">
    <property type="term" value="P:defense response"/>
    <property type="evidence" value="ECO:0007669"/>
    <property type="project" value="UniProtKB-ARBA"/>
</dbReference>
<keyword evidence="6 12" id="KW-0732">Signal</keyword>
<dbReference type="EMBL" id="CM007903">
    <property type="protein sequence ID" value="OTF99850.1"/>
    <property type="molecule type" value="Genomic_DNA"/>
</dbReference>
<evidence type="ECO:0000313" key="17">
    <source>
        <dbReference type="Proteomes" id="UP000215914"/>
    </source>
</evidence>
<evidence type="ECO:0000256" key="11">
    <source>
        <dbReference type="SAM" id="Phobius"/>
    </source>
</evidence>
<name>A0A251SQN9_HELAN</name>
<dbReference type="STRING" id="4232.A0A251SQN9"/>
<dbReference type="Pfam" id="PF23598">
    <property type="entry name" value="LRR_14"/>
    <property type="match status" value="1"/>
</dbReference>
<feature type="chain" id="PRO_5041059757" evidence="12">
    <location>
        <begin position="23"/>
        <end position="1042"/>
    </location>
</feature>
<feature type="domain" description="Leucine-rich repeat-containing N-terminal plant-type" evidence="13">
    <location>
        <begin position="33"/>
        <end position="72"/>
    </location>
</feature>
<dbReference type="GO" id="GO:0005886">
    <property type="term" value="C:plasma membrane"/>
    <property type="evidence" value="ECO:0007669"/>
    <property type="project" value="UniProtKB-SubCell"/>
</dbReference>
<reference evidence="15 17" key="1">
    <citation type="journal article" date="2017" name="Nature">
        <title>The sunflower genome provides insights into oil metabolism, flowering and Asterid evolution.</title>
        <authorList>
            <person name="Badouin H."/>
            <person name="Gouzy J."/>
            <person name="Grassa C.J."/>
            <person name="Murat F."/>
            <person name="Staton S.E."/>
            <person name="Cottret L."/>
            <person name="Lelandais-Briere C."/>
            <person name="Owens G.L."/>
            <person name="Carrere S."/>
            <person name="Mayjonade B."/>
            <person name="Legrand L."/>
            <person name="Gill N."/>
            <person name="Kane N.C."/>
            <person name="Bowers J.E."/>
            <person name="Hubner S."/>
            <person name="Bellec A."/>
            <person name="Berard A."/>
            <person name="Berges H."/>
            <person name="Blanchet N."/>
            <person name="Boniface M.C."/>
            <person name="Brunel D."/>
            <person name="Catrice O."/>
            <person name="Chaidir N."/>
            <person name="Claudel C."/>
            <person name="Donnadieu C."/>
            <person name="Faraut T."/>
            <person name="Fievet G."/>
            <person name="Helmstetter N."/>
            <person name="King M."/>
            <person name="Knapp S.J."/>
            <person name="Lai Z."/>
            <person name="Le Paslier M.C."/>
            <person name="Lippi Y."/>
            <person name="Lorenzon L."/>
            <person name="Mandel J.R."/>
            <person name="Marage G."/>
            <person name="Marchand G."/>
            <person name="Marquand E."/>
            <person name="Bret-Mestries E."/>
            <person name="Morien E."/>
            <person name="Nambeesan S."/>
            <person name="Nguyen T."/>
            <person name="Pegot-Espagnet P."/>
            <person name="Pouilly N."/>
            <person name="Raftis F."/>
            <person name="Sallet E."/>
            <person name="Schiex T."/>
            <person name="Thomas J."/>
            <person name="Vandecasteele C."/>
            <person name="Vares D."/>
            <person name="Vear F."/>
            <person name="Vautrin S."/>
            <person name="Crespi M."/>
            <person name="Mangin B."/>
            <person name="Burke J.M."/>
            <person name="Salse J."/>
            <person name="Munos S."/>
            <person name="Vincourt P."/>
            <person name="Rieseberg L.H."/>
            <person name="Langlade N.B."/>
        </authorList>
    </citation>
    <scope>NUCLEOTIDE SEQUENCE [LARGE SCALE GENOMIC DNA]</scope>
    <source>
        <strain evidence="17">cv. SF193</strain>
        <tissue evidence="15">Leaves</tissue>
    </source>
</reference>
<accession>A0A251SQN9</accession>
<evidence type="ECO:0000313" key="15">
    <source>
        <dbReference type="EMBL" id="KAF5771223.1"/>
    </source>
</evidence>
<dbReference type="InterPro" id="IPR032675">
    <property type="entry name" value="LRR_dom_sf"/>
</dbReference>
<dbReference type="OMA" id="NQHCYMF"/>
<gene>
    <name evidence="16" type="ORF">HannXRQ_Chr14g0461071</name>
    <name evidence="15" type="ORF">HanXRQr2_Chr14g0668151</name>
</gene>
<dbReference type="SUPFAM" id="SSF52058">
    <property type="entry name" value="L domain-like"/>
    <property type="match status" value="3"/>
</dbReference>
<dbReference type="Gramene" id="mRNA:HanXRQr2_Chr14g0668151">
    <property type="protein sequence ID" value="CDS:HanXRQr2_Chr14g0668151.1"/>
    <property type="gene ID" value="HanXRQr2_Chr14g0668151"/>
</dbReference>
<dbReference type="Gene3D" id="3.80.10.10">
    <property type="entry name" value="Ribonuclease Inhibitor"/>
    <property type="match status" value="6"/>
</dbReference>
<keyword evidence="9 11" id="KW-0472">Membrane</keyword>
<protein>
    <submittedName>
        <fullName evidence="15">Leucine-rich repeat-containing, plant-type, leucine-rich repeat domain superfamily</fullName>
    </submittedName>
    <submittedName>
        <fullName evidence="16">Putative leucine-rich repeat protein, plant-type</fullName>
    </submittedName>
</protein>
<dbReference type="Proteomes" id="UP000215914">
    <property type="component" value="Chromosome 14"/>
</dbReference>
<dbReference type="Pfam" id="PF13516">
    <property type="entry name" value="LRR_6"/>
    <property type="match status" value="1"/>
</dbReference>
<evidence type="ECO:0000256" key="2">
    <source>
        <dbReference type="ARBA" id="ARBA00009592"/>
    </source>
</evidence>
<evidence type="ECO:0000256" key="3">
    <source>
        <dbReference type="ARBA" id="ARBA00022475"/>
    </source>
</evidence>
<dbReference type="EMBL" id="MNCJ02000329">
    <property type="protein sequence ID" value="KAF5771223.1"/>
    <property type="molecule type" value="Genomic_DNA"/>
</dbReference>
<dbReference type="PANTHER" id="PTHR48063">
    <property type="entry name" value="LRR RECEPTOR-LIKE KINASE"/>
    <property type="match status" value="1"/>
</dbReference>
<evidence type="ECO:0000256" key="1">
    <source>
        <dbReference type="ARBA" id="ARBA00004251"/>
    </source>
</evidence>
<dbReference type="InterPro" id="IPR013210">
    <property type="entry name" value="LRR_N_plant-typ"/>
</dbReference>
<dbReference type="InParanoid" id="A0A251SQN9"/>
<keyword evidence="8 11" id="KW-1133">Transmembrane helix</keyword>
<dbReference type="Pfam" id="PF08263">
    <property type="entry name" value="LRRNT_2"/>
    <property type="match status" value="1"/>
</dbReference>
<comment type="similarity">
    <text evidence="2">Belongs to the RLP family.</text>
</comment>
<reference evidence="16" key="2">
    <citation type="submission" date="2017-02" db="EMBL/GenBank/DDBJ databases">
        <title>Sunflower complete genome.</title>
        <authorList>
            <person name="Langlade N."/>
            <person name="Munos S."/>
        </authorList>
    </citation>
    <scope>NUCLEOTIDE SEQUENCE [LARGE SCALE GENOMIC DNA]</scope>
    <source>
        <tissue evidence="16">Leaves</tissue>
    </source>
</reference>
<evidence type="ECO:0000256" key="5">
    <source>
        <dbReference type="ARBA" id="ARBA00022692"/>
    </source>
</evidence>
<dbReference type="GO" id="GO:0051707">
    <property type="term" value="P:response to other organism"/>
    <property type="evidence" value="ECO:0007669"/>
    <property type="project" value="UniProtKB-ARBA"/>
</dbReference>
<dbReference type="SMART" id="SM00369">
    <property type="entry name" value="LRR_TYP"/>
    <property type="match status" value="12"/>
</dbReference>
<dbReference type="PANTHER" id="PTHR48063:SF99">
    <property type="entry name" value="LEUCINE-RICH REPEAT-CONTAINING, PLANT-TYPE, LEUCINE-RICH REPEAT DOMAIN SUPERFAMILY"/>
    <property type="match status" value="1"/>
</dbReference>
<keyword evidence="10" id="KW-0325">Glycoprotein</keyword>
<evidence type="ECO:0000256" key="4">
    <source>
        <dbReference type="ARBA" id="ARBA00022614"/>
    </source>
</evidence>
<dbReference type="FunCoup" id="A0A251SQN9">
    <property type="interactions" value="824"/>
</dbReference>
<dbReference type="AlphaFoldDB" id="A0A251SQN9"/>
<dbReference type="PRINTS" id="PR00019">
    <property type="entry name" value="LEURICHRPT"/>
</dbReference>
<evidence type="ECO:0000259" key="14">
    <source>
        <dbReference type="Pfam" id="PF23598"/>
    </source>
</evidence>
<feature type="domain" description="Disease resistance R13L4/SHOC-2-like LRR" evidence="14">
    <location>
        <begin position="375"/>
        <end position="588"/>
    </location>
</feature>
<dbReference type="InterPro" id="IPR001611">
    <property type="entry name" value="Leu-rich_rpt"/>
</dbReference>
<evidence type="ECO:0000256" key="6">
    <source>
        <dbReference type="ARBA" id="ARBA00022729"/>
    </source>
</evidence>
<evidence type="ECO:0000256" key="12">
    <source>
        <dbReference type="SAM" id="SignalP"/>
    </source>
</evidence>
<dbReference type="InterPro" id="IPR046956">
    <property type="entry name" value="RLP23-like"/>
</dbReference>
<evidence type="ECO:0000256" key="8">
    <source>
        <dbReference type="ARBA" id="ARBA00022989"/>
    </source>
</evidence>
<dbReference type="SMART" id="SM00365">
    <property type="entry name" value="LRR_SD22"/>
    <property type="match status" value="6"/>
</dbReference>
<evidence type="ECO:0000313" key="16">
    <source>
        <dbReference type="EMBL" id="OTF99850.1"/>
    </source>
</evidence>
<feature type="transmembrane region" description="Helical" evidence="11">
    <location>
        <begin position="998"/>
        <end position="1021"/>
    </location>
</feature>
<organism evidence="16 17">
    <name type="scientific">Helianthus annuus</name>
    <name type="common">Common sunflower</name>
    <dbReference type="NCBI Taxonomy" id="4232"/>
    <lineage>
        <taxon>Eukaryota</taxon>
        <taxon>Viridiplantae</taxon>
        <taxon>Streptophyta</taxon>
        <taxon>Embryophyta</taxon>
        <taxon>Tracheophyta</taxon>
        <taxon>Spermatophyta</taxon>
        <taxon>Magnoliopsida</taxon>
        <taxon>eudicotyledons</taxon>
        <taxon>Gunneridae</taxon>
        <taxon>Pentapetalae</taxon>
        <taxon>asterids</taxon>
        <taxon>campanulids</taxon>
        <taxon>Asterales</taxon>
        <taxon>Asteraceae</taxon>
        <taxon>Asteroideae</taxon>
        <taxon>Heliantheae alliance</taxon>
        <taxon>Heliantheae</taxon>
        <taxon>Helianthus</taxon>
    </lineage>
</organism>
<keyword evidence="7" id="KW-0677">Repeat</keyword>
<evidence type="ECO:0000259" key="13">
    <source>
        <dbReference type="Pfam" id="PF08263"/>
    </source>
</evidence>
<keyword evidence="4" id="KW-0433">Leucine-rich repeat</keyword>
<evidence type="ECO:0000256" key="7">
    <source>
        <dbReference type="ARBA" id="ARBA00022737"/>
    </source>
</evidence>
<dbReference type="InterPro" id="IPR055414">
    <property type="entry name" value="LRR_R13L4/SHOC2-like"/>
</dbReference>
<dbReference type="FunFam" id="3.80.10.10:FF:000095">
    <property type="entry name" value="LRR receptor-like serine/threonine-protein kinase GSO1"/>
    <property type="match status" value="2"/>
</dbReference>
<evidence type="ECO:0000256" key="10">
    <source>
        <dbReference type="ARBA" id="ARBA00023180"/>
    </source>
</evidence>
<feature type="signal peptide" evidence="12">
    <location>
        <begin position="1"/>
        <end position="22"/>
    </location>
</feature>
<keyword evidence="17" id="KW-1185">Reference proteome</keyword>